<organism evidence="7 8">
    <name type="scientific">Lacticaseibacillus yichunensis</name>
    <dbReference type="NCBI Taxonomy" id="2486015"/>
    <lineage>
        <taxon>Bacteria</taxon>
        <taxon>Bacillati</taxon>
        <taxon>Bacillota</taxon>
        <taxon>Bacilli</taxon>
        <taxon>Lactobacillales</taxon>
        <taxon>Lactobacillaceae</taxon>
        <taxon>Lacticaseibacillus</taxon>
    </lineage>
</organism>
<proteinExistence type="inferred from homology"/>
<protein>
    <recommendedName>
        <fullName evidence="2">alpha-L-fucosidase</fullName>
        <ecNumber evidence="2">3.2.1.51</ecNumber>
    </recommendedName>
</protein>
<dbReference type="RefSeq" id="WP_125697469.1">
    <property type="nucleotide sequence ID" value="NZ_JBHTOG010000009.1"/>
</dbReference>
<evidence type="ECO:0000256" key="1">
    <source>
        <dbReference type="ARBA" id="ARBA00007951"/>
    </source>
</evidence>
<accession>A0ABW4CMZ2</accession>
<dbReference type="PANTHER" id="PTHR10030:SF37">
    <property type="entry name" value="ALPHA-L-FUCOSIDASE-RELATED"/>
    <property type="match status" value="1"/>
</dbReference>
<evidence type="ECO:0000313" key="8">
    <source>
        <dbReference type="Proteomes" id="UP001597192"/>
    </source>
</evidence>
<dbReference type="Pfam" id="PF01120">
    <property type="entry name" value="Alpha_L_fucos"/>
    <property type="match status" value="1"/>
</dbReference>
<keyword evidence="3" id="KW-0732">Signal</keyword>
<feature type="domain" description="Glycoside hydrolase family 29 N-terminal" evidence="6">
    <location>
        <begin position="5"/>
        <end position="302"/>
    </location>
</feature>
<sequence length="320" mass="35527">MTSLEALQRAFIDQRNGIFIHFNSGTAQYHESDIIDWDYGVTGKNDPRRHPFDPATWNPDRLDTAQWAAVAKSAGARFAALTTKHHEGFCLWPTQTTTHCVTSGQVTTDVVGSYLKDFRAAGIEAGLYFSMLDLQHDITATHCTSADKAMIHAQLTELLTNYGEIPFLITDGWNAPWGGPSYQDLPFAEVDDWVKSLQPNCLLMNIGSVDDLSTTDILFFENAAGQETAASFAGPGIACNLFTTSWFWKDRYATEPLKSVDWALGLADQYNRQNVNFMLNINPDVHGQVAPNLAAQLAAYGQRYQQPASLTELPAGWLRR</sequence>
<keyword evidence="4" id="KW-0378">Hydrolase</keyword>
<gene>
    <name evidence="7" type="ORF">ACFQ47_02330</name>
</gene>
<dbReference type="InterPro" id="IPR057739">
    <property type="entry name" value="Glyco_hydro_29_N"/>
</dbReference>
<dbReference type="SUPFAM" id="SSF51445">
    <property type="entry name" value="(Trans)glycosidases"/>
    <property type="match status" value="1"/>
</dbReference>
<dbReference type="EMBL" id="JBHTOG010000009">
    <property type="protein sequence ID" value="MFD1431524.1"/>
    <property type="molecule type" value="Genomic_DNA"/>
</dbReference>
<comment type="caution">
    <text evidence="7">The sequence shown here is derived from an EMBL/GenBank/DDBJ whole genome shotgun (WGS) entry which is preliminary data.</text>
</comment>
<evidence type="ECO:0000256" key="5">
    <source>
        <dbReference type="ARBA" id="ARBA00023295"/>
    </source>
</evidence>
<reference evidence="8" key="1">
    <citation type="journal article" date="2019" name="Int. J. Syst. Evol. Microbiol.">
        <title>The Global Catalogue of Microorganisms (GCM) 10K type strain sequencing project: providing services to taxonomists for standard genome sequencing and annotation.</title>
        <authorList>
            <consortium name="The Broad Institute Genomics Platform"/>
            <consortium name="The Broad Institute Genome Sequencing Center for Infectious Disease"/>
            <person name="Wu L."/>
            <person name="Ma J."/>
        </authorList>
    </citation>
    <scope>NUCLEOTIDE SEQUENCE [LARGE SCALE GENOMIC DNA]</scope>
    <source>
        <strain evidence="8">CCM 8947</strain>
    </source>
</reference>
<evidence type="ECO:0000259" key="6">
    <source>
        <dbReference type="Pfam" id="PF01120"/>
    </source>
</evidence>
<evidence type="ECO:0000256" key="3">
    <source>
        <dbReference type="ARBA" id="ARBA00022729"/>
    </source>
</evidence>
<dbReference type="Proteomes" id="UP001597192">
    <property type="component" value="Unassembled WGS sequence"/>
</dbReference>
<keyword evidence="5" id="KW-0326">Glycosidase</keyword>
<evidence type="ECO:0000256" key="2">
    <source>
        <dbReference type="ARBA" id="ARBA00012662"/>
    </source>
</evidence>
<name>A0ABW4CMZ2_9LACO</name>
<dbReference type="InterPro" id="IPR000933">
    <property type="entry name" value="Glyco_hydro_29"/>
</dbReference>
<dbReference type="PANTHER" id="PTHR10030">
    <property type="entry name" value="ALPHA-L-FUCOSIDASE"/>
    <property type="match status" value="1"/>
</dbReference>
<comment type="similarity">
    <text evidence="1">Belongs to the glycosyl hydrolase 29 family.</text>
</comment>
<evidence type="ECO:0000313" key="7">
    <source>
        <dbReference type="EMBL" id="MFD1431524.1"/>
    </source>
</evidence>
<keyword evidence="8" id="KW-1185">Reference proteome</keyword>
<dbReference type="EC" id="3.2.1.51" evidence="2"/>
<dbReference type="Gene3D" id="3.20.20.80">
    <property type="entry name" value="Glycosidases"/>
    <property type="match status" value="1"/>
</dbReference>
<dbReference type="SMART" id="SM00812">
    <property type="entry name" value="Alpha_L_fucos"/>
    <property type="match status" value="1"/>
</dbReference>
<dbReference type="InterPro" id="IPR017853">
    <property type="entry name" value="GH"/>
</dbReference>
<evidence type="ECO:0000256" key="4">
    <source>
        <dbReference type="ARBA" id="ARBA00022801"/>
    </source>
</evidence>